<dbReference type="InterPro" id="IPR025110">
    <property type="entry name" value="AMP-bd_C"/>
</dbReference>
<dbReference type="PROSITE" id="PS00455">
    <property type="entry name" value="AMP_BINDING"/>
    <property type="match status" value="1"/>
</dbReference>
<dbReference type="PANTHER" id="PTHR43201:SF5">
    <property type="entry name" value="MEDIUM-CHAIN ACYL-COA LIGASE ACSF2, MITOCHONDRIAL"/>
    <property type="match status" value="1"/>
</dbReference>
<comment type="similarity">
    <text evidence="1">Belongs to the ATP-dependent AMP-binding enzyme family.</text>
</comment>
<dbReference type="OrthoDB" id="9757771at2"/>
<keyword evidence="3" id="KW-0812">Transmembrane</keyword>
<dbReference type="SUPFAM" id="SSF56801">
    <property type="entry name" value="Acetyl-CoA synthetase-like"/>
    <property type="match status" value="1"/>
</dbReference>
<keyword evidence="3" id="KW-1133">Transmembrane helix</keyword>
<dbReference type="PATRIC" id="fig|1679170.3.peg.771"/>
<dbReference type="AlphaFoldDB" id="A0A0K9GPX9"/>
<dbReference type="Pfam" id="PF13193">
    <property type="entry name" value="AMP-binding_C"/>
    <property type="match status" value="1"/>
</dbReference>
<protein>
    <recommendedName>
        <fullName evidence="8">Acyl-CoA synthetase</fullName>
    </recommendedName>
</protein>
<evidence type="ECO:0000313" key="7">
    <source>
        <dbReference type="Proteomes" id="UP000037146"/>
    </source>
</evidence>
<evidence type="ECO:0000256" key="1">
    <source>
        <dbReference type="ARBA" id="ARBA00006432"/>
    </source>
</evidence>
<gene>
    <name evidence="6" type="ORF">AC625_03655</name>
</gene>
<dbReference type="InterPro" id="IPR045851">
    <property type="entry name" value="AMP-bd_C_sf"/>
</dbReference>
<dbReference type="GO" id="GO:0031956">
    <property type="term" value="F:medium-chain fatty acid-CoA ligase activity"/>
    <property type="evidence" value="ECO:0007669"/>
    <property type="project" value="TreeGrafter"/>
</dbReference>
<dbReference type="NCBIfam" id="NF005797">
    <property type="entry name" value="PRK07638.1"/>
    <property type="match status" value="1"/>
</dbReference>
<name>A0A0K9GPX9_9BACI</name>
<organism evidence="6 7">
    <name type="scientific">Peribacillus loiseleuriae</name>
    <dbReference type="NCBI Taxonomy" id="1679170"/>
    <lineage>
        <taxon>Bacteria</taxon>
        <taxon>Bacillati</taxon>
        <taxon>Bacillota</taxon>
        <taxon>Bacilli</taxon>
        <taxon>Bacillales</taxon>
        <taxon>Bacillaceae</taxon>
        <taxon>Peribacillus</taxon>
    </lineage>
</organism>
<evidence type="ECO:0008006" key="8">
    <source>
        <dbReference type="Google" id="ProtNLM"/>
    </source>
</evidence>
<dbReference type="STRING" id="1679170.AC625_03655"/>
<feature type="transmembrane region" description="Helical" evidence="3">
    <location>
        <begin position="195"/>
        <end position="212"/>
    </location>
</feature>
<evidence type="ECO:0000259" key="5">
    <source>
        <dbReference type="Pfam" id="PF13193"/>
    </source>
</evidence>
<comment type="caution">
    <text evidence="6">The sequence shown here is derived from an EMBL/GenBank/DDBJ whole genome shotgun (WGS) entry which is preliminary data.</text>
</comment>
<dbReference type="Pfam" id="PF00501">
    <property type="entry name" value="AMP-binding"/>
    <property type="match status" value="1"/>
</dbReference>
<keyword evidence="2" id="KW-0436">Ligase</keyword>
<feature type="domain" description="AMP-binding enzyme C-terminal" evidence="5">
    <location>
        <begin position="395"/>
        <end position="466"/>
    </location>
</feature>
<proteinExistence type="inferred from homology"/>
<accession>A0A0K9GPX9</accession>
<dbReference type="InterPro" id="IPR000873">
    <property type="entry name" value="AMP-dep_synth/lig_dom"/>
</dbReference>
<keyword evidence="7" id="KW-1185">Reference proteome</keyword>
<evidence type="ECO:0000313" key="6">
    <source>
        <dbReference type="EMBL" id="KMY48715.1"/>
    </source>
</evidence>
<dbReference type="Proteomes" id="UP000037146">
    <property type="component" value="Unassembled WGS sequence"/>
</dbReference>
<evidence type="ECO:0000256" key="2">
    <source>
        <dbReference type="ARBA" id="ARBA00022598"/>
    </source>
</evidence>
<evidence type="ECO:0000259" key="4">
    <source>
        <dbReference type="Pfam" id="PF00501"/>
    </source>
</evidence>
<dbReference type="InterPro" id="IPR042099">
    <property type="entry name" value="ANL_N_sf"/>
</dbReference>
<dbReference type="EMBL" id="LFZW01000001">
    <property type="protein sequence ID" value="KMY48715.1"/>
    <property type="molecule type" value="Genomic_DNA"/>
</dbReference>
<sequence>MRITSTYRKHAQMDNNRSAIVTDEEIVSYGEWFDLVQRTATSFFMEDAVMKRVALFLPNGRLFLQLFAGASEAGWANIVGDMRWKAQEIKERLQQTTPDLVIADEKMKGFFQKQQMKVIYTNEIEDWIGLKRDSPQRNDNVPFYIGFTSGSTGKPKAFVRSHASWVESFRCNQVDFGMTEKDHVLIPGSFVNSTFLYGALSTLFLGGTIYVLTKFSPVRLMNVLQHHPISIVHVVPTMMQALLQEGFHNEQAVSFISTGAKWLPRVKEQMRLHFPNADFYEFYGSSELSYMTVLKNEEQIKQADSVGRVFHNVEISIRNENGHEVANDEEGVLFVKSKMLFDGYIDNEKETIKVLQGDWATVYDIAKMDEEGYVYILGRQNDMILYGGMNVYPQEIEQVFINYDGVEEVVVLGIKDEYWGEKVAVCIKGDVSLTSLKNYCLQTLSSYKIPRVWRKVEKFPYTTGGKISRQEVRKWFEKDALR</sequence>
<keyword evidence="3" id="KW-0472">Membrane</keyword>
<dbReference type="PANTHER" id="PTHR43201">
    <property type="entry name" value="ACYL-COA SYNTHETASE"/>
    <property type="match status" value="1"/>
</dbReference>
<feature type="domain" description="AMP-dependent synthetase/ligase" evidence="4">
    <location>
        <begin position="8"/>
        <end position="344"/>
    </location>
</feature>
<reference evidence="7" key="1">
    <citation type="submission" date="2015-07" db="EMBL/GenBank/DDBJ databases">
        <title>Genome sequencing project for genomic taxonomy and phylogenomics of Bacillus-like bacteria.</title>
        <authorList>
            <person name="Liu B."/>
            <person name="Wang J."/>
            <person name="Zhu Y."/>
            <person name="Liu G."/>
            <person name="Chen Q."/>
            <person name="Chen Z."/>
            <person name="Lan J."/>
            <person name="Che J."/>
            <person name="Ge C."/>
            <person name="Shi H."/>
            <person name="Pan Z."/>
            <person name="Liu X."/>
        </authorList>
    </citation>
    <scope>NUCLEOTIDE SEQUENCE [LARGE SCALE GENOMIC DNA]</scope>
    <source>
        <strain evidence="7">FJAT-27997</strain>
    </source>
</reference>
<dbReference type="RefSeq" id="WP_049680042.1">
    <property type="nucleotide sequence ID" value="NZ_LFZW01000001.1"/>
</dbReference>
<dbReference type="InterPro" id="IPR020845">
    <property type="entry name" value="AMP-binding_CS"/>
</dbReference>
<dbReference type="Gene3D" id="3.30.300.30">
    <property type="match status" value="1"/>
</dbReference>
<evidence type="ECO:0000256" key="3">
    <source>
        <dbReference type="SAM" id="Phobius"/>
    </source>
</evidence>
<dbReference type="Gene3D" id="3.40.50.12780">
    <property type="entry name" value="N-terminal domain of ligase-like"/>
    <property type="match status" value="1"/>
</dbReference>
<dbReference type="GO" id="GO:0006631">
    <property type="term" value="P:fatty acid metabolic process"/>
    <property type="evidence" value="ECO:0007669"/>
    <property type="project" value="TreeGrafter"/>
</dbReference>